<evidence type="ECO:0008006" key="3">
    <source>
        <dbReference type="Google" id="ProtNLM"/>
    </source>
</evidence>
<dbReference type="EMBL" id="CP032487">
    <property type="protein sequence ID" value="QAX78411.1"/>
    <property type="molecule type" value="Genomic_DNA"/>
</dbReference>
<sequence length="340" mass="39063">MNFTVGSSFITANISNEQINEILIKNSIPHMTLWEKIKDYFFSTGQKEAFQCLYKLCNPTKNLTSHDVEEIFFRLKELASPGYKEKFCSNHIDSSTTGKLHIKGDDNGDLLCIEQKGELCNYTILDKIFIFDIPLIESPAQESQFGTEKLAITFNNWPKPHLRPNVKWMISESVCISYQGKNITLDYTNLYDKFMREVKKVNKGEGFETWKKEEKTTYLSAVISKEIDNIHTVSGVKISNKDKDLIFDSAYRYIDDENLKLDTSCAQSSIKHCIRTYLNGENKINDFFEKESKEKNKIVSEIVNSISNHIYENIFGEGNGLIEKLISHVHASYLHNSPTS</sequence>
<dbReference type="InterPro" id="IPR010637">
    <property type="entry name" value="Sif"/>
</dbReference>
<dbReference type="Gene3D" id="1.10.4120.20">
    <property type="match status" value="1"/>
</dbReference>
<name>A0ABX5QZB4_9GAMM</name>
<dbReference type="RefSeq" id="WP_129196023.1">
    <property type="nucleotide sequence ID" value="NZ_CP032487.1"/>
</dbReference>
<evidence type="ECO:0000313" key="1">
    <source>
        <dbReference type="EMBL" id="QAX78411.1"/>
    </source>
</evidence>
<protein>
    <recommendedName>
        <fullName evidence="3">Secreted effector protein</fullName>
    </recommendedName>
</protein>
<gene>
    <name evidence="1" type="ORF">D5F51_07460</name>
</gene>
<dbReference type="Gene3D" id="3.30.2440.10">
    <property type="entry name" value="Secreted effector protein SifA"/>
    <property type="match status" value="1"/>
</dbReference>
<keyword evidence="2" id="KW-1185">Reference proteome</keyword>
<accession>A0ABX5QZB4</accession>
<reference evidence="2" key="1">
    <citation type="submission" date="2018-09" db="EMBL/GenBank/DDBJ databases">
        <title>Yersinia hibernicus sp. nov.</title>
        <authorList>
            <person name="Nguyen S.V."/>
            <person name="Mundanda D.M."/>
            <person name="Anes J."/>
            <person name="Fanning S."/>
        </authorList>
    </citation>
    <scope>NUCLEOTIDE SEQUENCE [LARGE SCALE GENOMIC DNA]</scope>
    <source>
        <strain evidence="2">CFS1934</strain>
    </source>
</reference>
<organism evidence="1 2">
    <name type="scientific">Yersinia hibernica</name>
    <dbReference type="NCBI Taxonomy" id="2339259"/>
    <lineage>
        <taxon>Bacteria</taxon>
        <taxon>Pseudomonadati</taxon>
        <taxon>Pseudomonadota</taxon>
        <taxon>Gammaproteobacteria</taxon>
        <taxon>Enterobacterales</taxon>
        <taxon>Yersiniaceae</taxon>
        <taxon>Yersinia</taxon>
    </lineage>
</organism>
<dbReference type="Proteomes" id="UP000288804">
    <property type="component" value="Chromosome"/>
</dbReference>
<dbReference type="Pfam" id="PF06767">
    <property type="entry name" value="Sif"/>
    <property type="match status" value="1"/>
</dbReference>
<proteinExistence type="predicted"/>
<evidence type="ECO:0000313" key="2">
    <source>
        <dbReference type="Proteomes" id="UP000288804"/>
    </source>
</evidence>